<accession>C8YZ48</accession>
<organism evidence="1 2">
    <name type="scientific">Tensaw virus</name>
    <dbReference type="NCBI Taxonomy" id="273347"/>
    <lineage>
        <taxon>Viruses</taxon>
        <taxon>Riboviria</taxon>
        <taxon>Orthornavirae</taxon>
        <taxon>Negarnaviricota</taxon>
        <taxon>Polyploviricotina</taxon>
        <taxon>Bunyaviricetes</taxon>
        <taxon>Elliovirales</taxon>
        <taxon>Peribunyaviridae</taxon>
        <taxon>Orthobunyavirus</taxon>
        <taxon>Orthobunyavirus tensawense</taxon>
    </lineage>
</organism>
<dbReference type="Proteomes" id="UP000119398">
    <property type="component" value="Genome"/>
</dbReference>
<evidence type="ECO:0000313" key="1">
    <source>
        <dbReference type="EMBL" id="ACV95626.1"/>
    </source>
</evidence>
<proteinExistence type="predicted"/>
<sequence length="71" mass="8484">MVKKCTCHSFLDQKCSLEHLNSTHWQLAFTRCRGRRWNPNIWKKQCGRDTWAWRLLPGQSAKLMKSNLHSQ</sequence>
<dbReference type="EMBL" id="FJ943507">
    <property type="protein sequence ID" value="ACV95626.1"/>
    <property type="molecule type" value="Viral_cRNA"/>
</dbReference>
<reference evidence="1 2" key="1">
    <citation type="journal article" date="2009" name="Virus Genes">
        <title>Tensaw virus genome sequence and its relation to other Bunyaviridae.</title>
        <authorList>
            <person name="Watts S.L."/>
            <person name="Garcia-Maruniak A."/>
            <person name="Maruniak J.E."/>
        </authorList>
    </citation>
    <scope>NUCLEOTIDE SEQUENCE [LARGE SCALE GENOMIC DNA]</scope>
    <source>
        <strain evidence="1">TSV-FL06</strain>
    </source>
</reference>
<protein>
    <submittedName>
        <fullName evidence="1">Uncharacterized protein</fullName>
    </submittedName>
</protein>
<evidence type="ECO:0000313" key="2">
    <source>
        <dbReference type="Proteomes" id="UP000119398"/>
    </source>
</evidence>
<name>C8YZ48_9VIRU</name>